<sequence length="219" mass="25259">MHKNQAVSRGMFRFLLANVNTGSRSCWDVLMATKSGHWSQGLLAAMNDVTAVVDSDDKLVVIKDKYPKAKYHFLVMPRRKIPSLKHVTKTDLDLLRHMQKKGEEIAERANKELQFRFGYHAVPSMSHLHMHVISQDFNSPFLKTKKHWNSFTTQYFVDSHSVIKNVEETGQWSPDVQDADKLLKQNLRCHVCKKEFDTIPSLKVHIVLHDVTKPSHTKS</sequence>
<keyword evidence="5" id="KW-0378">Hydrolase</keyword>
<keyword evidence="9" id="KW-0539">Nucleus</keyword>
<keyword evidence="2" id="KW-0479">Metal-binding</keyword>
<dbReference type="OrthoDB" id="3512845at2759"/>
<dbReference type="GO" id="GO:0003725">
    <property type="term" value="F:double-stranded RNA binding"/>
    <property type="evidence" value="ECO:0007669"/>
    <property type="project" value="TreeGrafter"/>
</dbReference>
<dbReference type="GO" id="GO:0005634">
    <property type="term" value="C:nucleus"/>
    <property type="evidence" value="ECO:0007669"/>
    <property type="project" value="UniProtKB-SubCell"/>
</dbReference>
<feature type="short sequence motif" description="Histidine triad motif" evidence="11">
    <location>
        <begin position="127"/>
        <end position="131"/>
    </location>
</feature>
<dbReference type="InterPro" id="IPR013087">
    <property type="entry name" value="Znf_C2H2_type"/>
</dbReference>
<dbReference type="Proteomes" id="UP000678393">
    <property type="component" value="Unassembled WGS sequence"/>
</dbReference>
<dbReference type="PANTHER" id="PTHR12486">
    <property type="entry name" value="APRATAXIN-RELATED"/>
    <property type="match status" value="1"/>
</dbReference>
<dbReference type="InterPro" id="IPR011146">
    <property type="entry name" value="HIT-like"/>
</dbReference>
<keyword evidence="6" id="KW-0862">Zinc</keyword>
<evidence type="ECO:0000256" key="6">
    <source>
        <dbReference type="ARBA" id="ARBA00022833"/>
    </source>
</evidence>
<proteinExistence type="predicted"/>
<dbReference type="GO" id="GO:0033699">
    <property type="term" value="F:DNA 5'-adenosine monophosphate hydrolase activity"/>
    <property type="evidence" value="ECO:0007669"/>
    <property type="project" value="TreeGrafter"/>
</dbReference>
<evidence type="ECO:0000313" key="15">
    <source>
        <dbReference type="Proteomes" id="UP000678393"/>
    </source>
</evidence>
<dbReference type="PROSITE" id="PS00028">
    <property type="entry name" value="ZINC_FINGER_C2H2_1"/>
    <property type="match status" value="1"/>
</dbReference>
<dbReference type="GO" id="GO:0008270">
    <property type="term" value="F:zinc ion binding"/>
    <property type="evidence" value="ECO:0007669"/>
    <property type="project" value="UniProtKB-KW"/>
</dbReference>
<evidence type="ECO:0000256" key="9">
    <source>
        <dbReference type="ARBA" id="ARBA00023242"/>
    </source>
</evidence>
<reference evidence="14" key="1">
    <citation type="submission" date="2021-04" db="EMBL/GenBank/DDBJ databases">
        <authorList>
            <consortium name="Molecular Ecology Group"/>
        </authorList>
    </citation>
    <scope>NUCLEOTIDE SEQUENCE</scope>
</reference>
<evidence type="ECO:0000256" key="11">
    <source>
        <dbReference type="PROSITE-ProRule" id="PRU00464"/>
    </source>
</evidence>
<dbReference type="PROSITE" id="PS00892">
    <property type="entry name" value="HIT_1"/>
    <property type="match status" value="1"/>
</dbReference>
<name>A0A8S4A4X6_9EUPU</name>
<evidence type="ECO:0000259" key="13">
    <source>
        <dbReference type="PROSITE" id="PS51084"/>
    </source>
</evidence>
<comment type="subcellular location">
    <subcellularLocation>
        <location evidence="1">Nucleus</location>
    </subcellularLocation>
</comment>
<evidence type="ECO:0000259" key="12">
    <source>
        <dbReference type="PROSITE" id="PS50157"/>
    </source>
</evidence>
<evidence type="ECO:0000256" key="4">
    <source>
        <dbReference type="ARBA" id="ARBA00022771"/>
    </source>
</evidence>
<dbReference type="PROSITE" id="PS51084">
    <property type="entry name" value="HIT_2"/>
    <property type="match status" value="1"/>
</dbReference>
<keyword evidence="15" id="KW-1185">Reference proteome</keyword>
<keyword evidence="8" id="KW-0234">DNA repair</keyword>
<keyword evidence="4 10" id="KW-0863">Zinc-finger</keyword>
<dbReference type="GO" id="GO:0003697">
    <property type="term" value="F:single-stranded DNA binding"/>
    <property type="evidence" value="ECO:0007669"/>
    <property type="project" value="TreeGrafter"/>
</dbReference>
<dbReference type="GO" id="GO:0000012">
    <property type="term" value="P:single strand break repair"/>
    <property type="evidence" value="ECO:0007669"/>
    <property type="project" value="TreeGrafter"/>
</dbReference>
<feature type="domain" description="HIT" evidence="13">
    <location>
        <begin position="39"/>
        <end position="142"/>
    </location>
</feature>
<evidence type="ECO:0000313" key="14">
    <source>
        <dbReference type="EMBL" id="CAG5135580.1"/>
    </source>
</evidence>
<dbReference type="PROSITE" id="PS50157">
    <property type="entry name" value="ZINC_FINGER_C2H2_2"/>
    <property type="match status" value="1"/>
</dbReference>
<dbReference type="Pfam" id="PF16278">
    <property type="entry name" value="zf-C2HE"/>
    <property type="match status" value="1"/>
</dbReference>
<dbReference type="Gene3D" id="3.30.428.10">
    <property type="entry name" value="HIT-like"/>
    <property type="match status" value="1"/>
</dbReference>
<evidence type="ECO:0000256" key="3">
    <source>
        <dbReference type="ARBA" id="ARBA00022763"/>
    </source>
</evidence>
<keyword evidence="3" id="KW-0227">DNA damage</keyword>
<dbReference type="FunFam" id="3.30.428.10:FF:000004">
    <property type="entry name" value="aprataxin isoform X2"/>
    <property type="match status" value="1"/>
</dbReference>
<protein>
    <recommendedName>
        <fullName evidence="16">Aprataxin</fullName>
    </recommendedName>
</protein>
<dbReference type="SUPFAM" id="SSF54197">
    <property type="entry name" value="HIT-like"/>
    <property type="match status" value="1"/>
</dbReference>
<evidence type="ECO:0000256" key="7">
    <source>
        <dbReference type="ARBA" id="ARBA00023125"/>
    </source>
</evidence>
<evidence type="ECO:0000256" key="2">
    <source>
        <dbReference type="ARBA" id="ARBA00022723"/>
    </source>
</evidence>
<dbReference type="GO" id="GO:1990165">
    <property type="term" value="F:single-strand break-containing DNA binding"/>
    <property type="evidence" value="ECO:0007669"/>
    <property type="project" value="TreeGrafter"/>
</dbReference>
<organism evidence="14 15">
    <name type="scientific">Candidula unifasciata</name>
    <dbReference type="NCBI Taxonomy" id="100452"/>
    <lineage>
        <taxon>Eukaryota</taxon>
        <taxon>Metazoa</taxon>
        <taxon>Spiralia</taxon>
        <taxon>Lophotrochozoa</taxon>
        <taxon>Mollusca</taxon>
        <taxon>Gastropoda</taxon>
        <taxon>Heterobranchia</taxon>
        <taxon>Euthyneura</taxon>
        <taxon>Panpulmonata</taxon>
        <taxon>Eupulmonata</taxon>
        <taxon>Stylommatophora</taxon>
        <taxon>Helicina</taxon>
        <taxon>Helicoidea</taxon>
        <taxon>Geomitridae</taxon>
        <taxon>Candidula</taxon>
    </lineage>
</organism>
<evidence type="ECO:0000256" key="1">
    <source>
        <dbReference type="ARBA" id="ARBA00004123"/>
    </source>
</evidence>
<dbReference type="PANTHER" id="PTHR12486:SF4">
    <property type="entry name" value="APRATAXIN"/>
    <property type="match status" value="1"/>
</dbReference>
<dbReference type="InterPro" id="IPR036265">
    <property type="entry name" value="HIT-like_sf"/>
</dbReference>
<keyword evidence="7" id="KW-0238">DNA-binding</keyword>
<accession>A0A8S4A4X6</accession>
<gene>
    <name evidence="14" type="ORF">CUNI_LOCUS21138</name>
</gene>
<evidence type="ECO:0000256" key="8">
    <source>
        <dbReference type="ARBA" id="ARBA00023204"/>
    </source>
</evidence>
<evidence type="ECO:0000256" key="5">
    <source>
        <dbReference type="ARBA" id="ARBA00022801"/>
    </source>
</evidence>
<dbReference type="GO" id="GO:0030983">
    <property type="term" value="F:mismatched DNA binding"/>
    <property type="evidence" value="ECO:0007669"/>
    <property type="project" value="TreeGrafter"/>
</dbReference>
<comment type="caution">
    <text evidence="14">The sequence shown here is derived from an EMBL/GenBank/DDBJ whole genome shotgun (WGS) entry which is preliminary data.</text>
</comment>
<feature type="domain" description="C2H2-type" evidence="12">
    <location>
        <begin position="187"/>
        <end position="214"/>
    </location>
</feature>
<dbReference type="AlphaFoldDB" id="A0A8S4A4X6"/>
<evidence type="ECO:0008006" key="16">
    <source>
        <dbReference type="Google" id="ProtNLM"/>
    </source>
</evidence>
<dbReference type="InterPro" id="IPR019808">
    <property type="entry name" value="Histidine_triad_CS"/>
</dbReference>
<dbReference type="EMBL" id="CAJHNH020008433">
    <property type="protein sequence ID" value="CAG5135580.1"/>
    <property type="molecule type" value="Genomic_DNA"/>
</dbReference>
<dbReference type="Pfam" id="PF11969">
    <property type="entry name" value="DcpS_C"/>
    <property type="match status" value="1"/>
</dbReference>
<dbReference type="InterPro" id="IPR032566">
    <property type="entry name" value="Znf-C2HE"/>
</dbReference>
<evidence type="ECO:0000256" key="10">
    <source>
        <dbReference type="PROSITE-ProRule" id="PRU00042"/>
    </source>
</evidence>